<reference evidence="2" key="1">
    <citation type="submission" date="2022-11" db="UniProtKB">
        <authorList>
            <consortium name="WormBaseParasite"/>
        </authorList>
    </citation>
    <scope>IDENTIFICATION</scope>
</reference>
<evidence type="ECO:0000313" key="1">
    <source>
        <dbReference type="Proteomes" id="UP000887579"/>
    </source>
</evidence>
<dbReference type="Proteomes" id="UP000887579">
    <property type="component" value="Unplaced"/>
</dbReference>
<evidence type="ECO:0000313" key="2">
    <source>
        <dbReference type="WBParaSite" id="ES5_v2.g27973.t1"/>
    </source>
</evidence>
<dbReference type="WBParaSite" id="ES5_v2.g27973.t1">
    <property type="protein sequence ID" value="ES5_v2.g27973.t1"/>
    <property type="gene ID" value="ES5_v2.g27973"/>
</dbReference>
<protein>
    <submittedName>
        <fullName evidence="2">Uncharacterized protein</fullName>
    </submittedName>
</protein>
<sequence length="197" mass="22692">MLEEGIVNENQLILFDCRGINPISNSAVYVWLDQVIYDPSKLIHKAKEFFQKFDYIHSAECLWAAVVSAVKELFLPFGIHSSSHQSIEHLCLFAINKTAWDETKRESMKESFNNSEEFHKIFYNKSRYSRALFKKKMDDLAEFVQCFVQIPSLSLKEAVEAHVQELLNGVTFLTSKNHCIQIVEQKPPGHSYIGSKS</sequence>
<proteinExistence type="predicted"/>
<name>A0AC34GED1_9BILA</name>
<organism evidence="1 2">
    <name type="scientific">Panagrolaimus sp. ES5</name>
    <dbReference type="NCBI Taxonomy" id="591445"/>
    <lineage>
        <taxon>Eukaryota</taxon>
        <taxon>Metazoa</taxon>
        <taxon>Ecdysozoa</taxon>
        <taxon>Nematoda</taxon>
        <taxon>Chromadorea</taxon>
        <taxon>Rhabditida</taxon>
        <taxon>Tylenchina</taxon>
        <taxon>Panagrolaimomorpha</taxon>
        <taxon>Panagrolaimoidea</taxon>
        <taxon>Panagrolaimidae</taxon>
        <taxon>Panagrolaimus</taxon>
    </lineage>
</organism>
<accession>A0AC34GED1</accession>